<protein>
    <recommendedName>
        <fullName evidence="7">Small ribosomal subunit protein uS7m</fullName>
    </recommendedName>
</protein>
<dbReference type="Pfam" id="PF00177">
    <property type="entry name" value="Ribosomal_S7"/>
    <property type="match status" value="1"/>
</dbReference>
<dbReference type="FunFam" id="1.10.455.10:FF:000006">
    <property type="entry name" value="37S ribosomal protein S7, mitochondrial"/>
    <property type="match status" value="1"/>
</dbReference>
<evidence type="ECO:0000256" key="5">
    <source>
        <dbReference type="ARBA" id="ARBA00023274"/>
    </source>
</evidence>
<dbReference type="PANTHER" id="PTHR11205">
    <property type="entry name" value="RIBOSOMAL PROTEIN S7"/>
    <property type="match status" value="1"/>
</dbReference>
<keyword evidence="4" id="KW-0496">Mitochondrion</keyword>
<dbReference type="InterPro" id="IPR047988">
    <property type="entry name" value="Ribosomal_uS7m_fungi"/>
</dbReference>
<gene>
    <name evidence="10" type="ORF">K490DRAFT_36842</name>
</gene>
<comment type="subcellular location">
    <subcellularLocation>
        <location evidence="1">Mitochondrion</location>
    </subcellularLocation>
</comment>
<dbReference type="Proteomes" id="UP000799776">
    <property type="component" value="Unassembled WGS sequence"/>
</dbReference>
<dbReference type="CDD" id="cd14868">
    <property type="entry name" value="uS7_Mitochondria_Fungi"/>
    <property type="match status" value="1"/>
</dbReference>
<comment type="function">
    <text evidence="6">Component of the mitochondrial ribosome (mitoribosome), a dedicated translation machinery responsible for the synthesis of mitochondrial genome-encoded proteins, including at least some of the essential transmembrane subunits of the mitochondrial respiratory chain. The mitoribosomes are attached to the mitochondrial inner membrane and translation products are cotranslationally integrated into the membrane.</text>
</comment>
<reference evidence="10" key="1">
    <citation type="journal article" date="2020" name="Stud. Mycol.">
        <title>101 Dothideomycetes genomes: a test case for predicting lifestyles and emergence of pathogens.</title>
        <authorList>
            <person name="Haridas S."/>
            <person name="Albert R."/>
            <person name="Binder M."/>
            <person name="Bloem J."/>
            <person name="Labutti K."/>
            <person name="Salamov A."/>
            <person name="Andreopoulos B."/>
            <person name="Baker S."/>
            <person name="Barry K."/>
            <person name="Bills G."/>
            <person name="Bluhm B."/>
            <person name="Cannon C."/>
            <person name="Castanera R."/>
            <person name="Culley D."/>
            <person name="Daum C."/>
            <person name="Ezra D."/>
            <person name="Gonzalez J."/>
            <person name="Henrissat B."/>
            <person name="Kuo A."/>
            <person name="Liang C."/>
            <person name="Lipzen A."/>
            <person name="Lutzoni F."/>
            <person name="Magnuson J."/>
            <person name="Mondo S."/>
            <person name="Nolan M."/>
            <person name="Ohm R."/>
            <person name="Pangilinan J."/>
            <person name="Park H.-J."/>
            <person name="Ramirez L."/>
            <person name="Alfaro M."/>
            <person name="Sun H."/>
            <person name="Tritt A."/>
            <person name="Yoshinaga Y."/>
            <person name="Zwiers L.-H."/>
            <person name="Turgeon B."/>
            <person name="Goodwin S."/>
            <person name="Spatafora J."/>
            <person name="Crous P."/>
            <person name="Grigoriev I."/>
        </authorList>
    </citation>
    <scope>NUCLEOTIDE SEQUENCE</scope>
    <source>
        <strain evidence="10">CBS 121410</strain>
    </source>
</reference>
<name>A0A6A5YCL7_9PEZI</name>
<dbReference type="AlphaFoldDB" id="A0A6A5YCL7"/>
<comment type="similarity">
    <text evidence="2">Belongs to the universal ribosomal protein uS7 family.</text>
</comment>
<evidence type="ECO:0000256" key="3">
    <source>
        <dbReference type="ARBA" id="ARBA00022980"/>
    </source>
</evidence>
<evidence type="ECO:0000256" key="1">
    <source>
        <dbReference type="ARBA" id="ARBA00004173"/>
    </source>
</evidence>
<feature type="region of interest" description="Disordered" evidence="8">
    <location>
        <begin position="113"/>
        <end position="134"/>
    </location>
</feature>
<evidence type="ECO:0000256" key="4">
    <source>
        <dbReference type="ARBA" id="ARBA00023128"/>
    </source>
</evidence>
<dbReference type="EMBL" id="ML978714">
    <property type="protein sequence ID" value="KAF2089419.1"/>
    <property type="molecule type" value="Genomic_DNA"/>
</dbReference>
<keyword evidence="5" id="KW-0687">Ribonucleoprotein</keyword>
<evidence type="ECO:0000256" key="2">
    <source>
        <dbReference type="ARBA" id="ARBA00007151"/>
    </source>
</evidence>
<keyword evidence="11" id="KW-1185">Reference proteome</keyword>
<dbReference type="GO" id="GO:0006412">
    <property type="term" value="P:translation"/>
    <property type="evidence" value="ECO:0007669"/>
    <property type="project" value="InterPro"/>
</dbReference>
<dbReference type="InterPro" id="IPR023798">
    <property type="entry name" value="Ribosomal_uS7_dom"/>
</dbReference>
<dbReference type="InterPro" id="IPR000235">
    <property type="entry name" value="Ribosomal_uS7"/>
</dbReference>
<feature type="compositionally biased region" description="Polar residues" evidence="8">
    <location>
        <begin position="116"/>
        <end position="134"/>
    </location>
</feature>
<evidence type="ECO:0000256" key="6">
    <source>
        <dbReference type="ARBA" id="ARBA00037226"/>
    </source>
</evidence>
<dbReference type="InterPro" id="IPR036823">
    <property type="entry name" value="Ribosomal_uS7_dom_sf"/>
</dbReference>
<dbReference type="SUPFAM" id="SSF47973">
    <property type="entry name" value="Ribosomal protein S7"/>
    <property type="match status" value="1"/>
</dbReference>
<evidence type="ECO:0000259" key="9">
    <source>
        <dbReference type="Pfam" id="PF00177"/>
    </source>
</evidence>
<dbReference type="Gene3D" id="1.10.455.10">
    <property type="entry name" value="Ribosomal protein S7 domain"/>
    <property type="match status" value="1"/>
</dbReference>
<evidence type="ECO:0000313" key="10">
    <source>
        <dbReference type="EMBL" id="KAF2089419.1"/>
    </source>
</evidence>
<dbReference type="OrthoDB" id="9972728at2759"/>
<sequence>MPPRLFLRAPRSIALRPGPSSAIAPRLSTPARLSQPALCQWRGFADASKDLPESTNQKGPNTEQLPHVSEEAAQMGKITGEGGPDISQGTPVEEMVQGDKAALEKLPKVMQDSIKRSSNNNTNTPPKGSRSFSTSAIRRAEETMEMSSEPAPVDIYPGTKFGMPMIPMPPEKRLKSRYDPIVVSVTNLLMRDGKLSVAQRNMAHILNHLRASPPPAINPSRPLLPGAPPPSHLPLNPVLYLQLAIDSVAPLLRLRSQKGLTGGGVALQIPVPLGLRQRRRTAVEWILQAAEKRRNNGSGKHMFATRVAQELVAVVEGKSSVWTRREGVHKLAVAARANLIPKRGKPQQGRMR</sequence>
<dbReference type="GO" id="GO:0005840">
    <property type="term" value="C:ribosome"/>
    <property type="evidence" value="ECO:0007669"/>
    <property type="project" value="UniProtKB-KW"/>
</dbReference>
<evidence type="ECO:0000256" key="8">
    <source>
        <dbReference type="SAM" id="MobiDB-lite"/>
    </source>
</evidence>
<accession>A0A6A5YCL7</accession>
<evidence type="ECO:0000313" key="11">
    <source>
        <dbReference type="Proteomes" id="UP000799776"/>
    </source>
</evidence>
<keyword evidence="3 10" id="KW-0689">Ribosomal protein</keyword>
<organism evidence="10 11">
    <name type="scientific">Saccharata proteae CBS 121410</name>
    <dbReference type="NCBI Taxonomy" id="1314787"/>
    <lineage>
        <taxon>Eukaryota</taxon>
        <taxon>Fungi</taxon>
        <taxon>Dikarya</taxon>
        <taxon>Ascomycota</taxon>
        <taxon>Pezizomycotina</taxon>
        <taxon>Dothideomycetes</taxon>
        <taxon>Dothideomycetes incertae sedis</taxon>
        <taxon>Botryosphaeriales</taxon>
        <taxon>Saccharataceae</taxon>
        <taxon>Saccharata</taxon>
    </lineage>
</organism>
<dbReference type="GO" id="GO:0005739">
    <property type="term" value="C:mitochondrion"/>
    <property type="evidence" value="ECO:0007669"/>
    <property type="project" value="UniProtKB-SubCell"/>
</dbReference>
<evidence type="ECO:0000256" key="7">
    <source>
        <dbReference type="ARBA" id="ARBA00039306"/>
    </source>
</evidence>
<dbReference type="GO" id="GO:1990904">
    <property type="term" value="C:ribonucleoprotein complex"/>
    <property type="evidence" value="ECO:0007669"/>
    <property type="project" value="UniProtKB-KW"/>
</dbReference>
<feature type="domain" description="Small ribosomal subunit protein uS7" evidence="9">
    <location>
        <begin position="170"/>
        <end position="336"/>
    </location>
</feature>
<proteinExistence type="inferred from homology"/>